<dbReference type="Pfam" id="PF07931">
    <property type="entry name" value="CPT"/>
    <property type="match status" value="1"/>
</dbReference>
<proteinExistence type="predicted"/>
<reference evidence="2 3" key="1">
    <citation type="submission" date="2024-09" db="EMBL/GenBank/DDBJ databases">
        <authorList>
            <person name="Sun Q."/>
            <person name="Mori K."/>
        </authorList>
    </citation>
    <scope>NUCLEOTIDE SEQUENCE [LARGE SCALE GENOMIC DNA]</scope>
    <source>
        <strain evidence="2 3">TBRC 2205</strain>
    </source>
</reference>
<comment type="caution">
    <text evidence="2">The sequence shown here is derived from an EMBL/GenBank/DDBJ whole genome shotgun (WGS) entry which is preliminary data.</text>
</comment>
<sequence>MPPERTIVVVLTGPSSAGKTSLAREIQRQSQIPLAHIEADRMFPSMPPEVHRSIVDGLGLERRPCSSSSDRFSGVKSRP</sequence>
<dbReference type="RefSeq" id="WP_377335089.1">
    <property type="nucleotide sequence ID" value="NZ_JBHLUE010000002.1"/>
</dbReference>
<accession>A0ABV6NQB7</accession>
<dbReference type="Proteomes" id="UP001589894">
    <property type="component" value="Unassembled WGS sequence"/>
</dbReference>
<dbReference type="EMBL" id="JBHLUE010000002">
    <property type="protein sequence ID" value="MFC0562966.1"/>
    <property type="molecule type" value="Genomic_DNA"/>
</dbReference>
<feature type="region of interest" description="Disordered" evidence="1">
    <location>
        <begin position="60"/>
        <end position="79"/>
    </location>
</feature>
<dbReference type="InterPro" id="IPR027417">
    <property type="entry name" value="P-loop_NTPase"/>
</dbReference>
<evidence type="ECO:0000313" key="3">
    <source>
        <dbReference type="Proteomes" id="UP001589894"/>
    </source>
</evidence>
<gene>
    <name evidence="2" type="ORF">ACFFHU_02090</name>
</gene>
<evidence type="ECO:0008006" key="4">
    <source>
        <dbReference type="Google" id="ProtNLM"/>
    </source>
</evidence>
<protein>
    <recommendedName>
        <fullName evidence="4">UDP-N-acetylglucosamine kinase</fullName>
    </recommendedName>
</protein>
<keyword evidence="3" id="KW-1185">Reference proteome</keyword>
<dbReference type="SUPFAM" id="SSF52540">
    <property type="entry name" value="P-loop containing nucleoside triphosphate hydrolases"/>
    <property type="match status" value="1"/>
</dbReference>
<evidence type="ECO:0000256" key="1">
    <source>
        <dbReference type="SAM" id="MobiDB-lite"/>
    </source>
</evidence>
<organism evidence="2 3">
    <name type="scientific">Plantactinospora siamensis</name>
    <dbReference type="NCBI Taxonomy" id="555372"/>
    <lineage>
        <taxon>Bacteria</taxon>
        <taxon>Bacillati</taxon>
        <taxon>Actinomycetota</taxon>
        <taxon>Actinomycetes</taxon>
        <taxon>Micromonosporales</taxon>
        <taxon>Micromonosporaceae</taxon>
        <taxon>Plantactinospora</taxon>
    </lineage>
</organism>
<dbReference type="Gene3D" id="3.40.50.300">
    <property type="entry name" value="P-loop containing nucleotide triphosphate hydrolases"/>
    <property type="match status" value="1"/>
</dbReference>
<evidence type="ECO:0000313" key="2">
    <source>
        <dbReference type="EMBL" id="MFC0562966.1"/>
    </source>
</evidence>
<name>A0ABV6NQB7_9ACTN</name>